<organism evidence="1 2">
    <name type="scientific">Bifidobacterium longum subsp. longum</name>
    <dbReference type="NCBI Taxonomy" id="1679"/>
    <lineage>
        <taxon>Bacteria</taxon>
        <taxon>Bacillati</taxon>
        <taxon>Actinomycetota</taxon>
        <taxon>Actinomycetes</taxon>
        <taxon>Bifidobacteriales</taxon>
        <taxon>Bifidobacteriaceae</taxon>
        <taxon>Bifidobacterium</taxon>
    </lineage>
</organism>
<dbReference type="EMBL" id="SHRX01000006">
    <property type="protein sequence ID" value="TCF00569.1"/>
    <property type="molecule type" value="Genomic_DNA"/>
</dbReference>
<accession>A0A4R0U4P8</accession>
<gene>
    <name evidence="1" type="ORF">MCC10076_0207</name>
</gene>
<protein>
    <submittedName>
        <fullName evidence="1">Uncharacterized protein</fullName>
    </submittedName>
</protein>
<name>A0A4R0U4P8_BIFLL</name>
<evidence type="ECO:0000313" key="1">
    <source>
        <dbReference type="EMBL" id="TCF00569.1"/>
    </source>
</evidence>
<sequence>MTVSTTPKFRLPYPEDNEPIKNLPDIIQQQAEGIEGVLAKFDYGGGDQNGLTARVASLETLLANIKANYVVLFDNDANVFQGAITLSESAANFEKLTICFKSNDGVYCSMDVARPNGKVVALTTSFYNGTNYFYVKNRCYKIDGKIINTWRRAADGDYQTGEVNAANSNAARMADLITITQVFGTRRMSLV</sequence>
<dbReference type="AlphaFoldDB" id="A0A4R0U4P8"/>
<reference evidence="1 2" key="1">
    <citation type="journal article" date="2018" name="Sci. Rep.">
        <title>Genomic diversity and distribution of Bifidobacterium longum subsp. longum across the human lifespan.</title>
        <authorList>
            <person name="Odamaki T."/>
            <person name="Bottacini F."/>
            <person name="Kato K."/>
            <person name="Mitsuyama E."/>
            <person name="Yoshida K."/>
            <person name="Horigome A."/>
            <person name="Xiao J.Z."/>
            <person name="van Sinderen D."/>
        </authorList>
    </citation>
    <scope>NUCLEOTIDE SEQUENCE [LARGE SCALE GENOMIC DNA]</scope>
    <source>
        <strain evidence="1 2">MCC10076</strain>
    </source>
</reference>
<comment type="caution">
    <text evidence="1">The sequence shown here is derived from an EMBL/GenBank/DDBJ whole genome shotgun (WGS) entry which is preliminary data.</text>
</comment>
<dbReference type="Proteomes" id="UP000292751">
    <property type="component" value="Unassembled WGS sequence"/>
</dbReference>
<evidence type="ECO:0000313" key="2">
    <source>
        <dbReference type="Proteomes" id="UP000292751"/>
    </source>
</evidence>
<proteinExistence type="predicted"/>
<dbReference type="RefSeq" id="WP_131234307.1">
    <property type="nucleotide sequence ID" value="NZ_SHRX01000006.1"/>
</dbReference>